<protein>
    <submittedName>
        <fullName evidence="3">Uncharacterized protein</fullName>
    </submittedName>
</protein>
<feature type="compositionally biased region" description="Gly residues" evidence="1">
    <location>
        <begin position="85"/>
        <end position="107"/>
    </location>
</feature>
<accession>A0A1V2IAX5</accession>
<dbReference type="EMBL" id="MOMC01000027">
    <property type="protein sequence ID" value="ONH30362.1"/>
    <property type="molecule type" value="Genomic_DNA"/>
</dbReference>
<dbReference type="Proteomes" id="UP000188929">
    <property type="component" value="Unassembled WGS sequence"/>
</dbReference>
<dbReference type="RefSeq" id="WP_076817322.1">
    <property type="nucleotide sequence ID" value="NZ_MOMC01000027.1"/>
</dbReference>
<keyword evidence="2" id="KW-0812">Transmembrane</keyword>
<reference evidence="4" key="1">
    <citation type="submission" date="2016-10" db="EMBL/GenBank/DDBJ databases">
        <title>Frankia sp. NRRL B-16386 Genome sequencing.</title>
        <authorList>
            <person name="Ghodhbane-Gtari F."/>
            <person name="Swanson E."/>
            <person name="Gueddou A."/>
            <person name="Hezbri K."/>
            <person name="Ktari K."/>
            <person name="Nouioui I."/>
            <person name="Morris K."/>
            <person name="Simpson S."/>
            <person name="Abebe-Akele F."/>
            <person name="Thomas K."/>
            <person name="Gtari M."/>
            <person name="Tisa L.S."/>
        </authorList>
    </citation>
    <scope>NUCLEOTIDE SEQUENCE [LARGE SCALE GENOMIC DNA]</scope>
    <source>
        <strain evidence="4">NRRL B-16386</strain>
    </source>
</reference>
<dbReference type="OrthoDB" id="9988649at2"/>
<feature type="compositionally biased region" description="Basic and acidic residues" evidence="1">
    <location>
        <begin position="1"/>
        <end position="17"/>
    </location>
</feature>
<feature type="region of interest" description="Disordered" evidence="1">
    <location>
        <begin position="45"/>
        <end position="107"/>
    </location>
</feature>
<evidence type="ECO:0000313" key="3">
    <source>
        <dbReference type="EMBL" id="ONH30362.1"/>
    </source>
</evidence>
<organism evidence="3 4">
    <name type="scientific">Pseudofrankia asymbiotica</name>
    <dbReference type="NCBI Taxonomy" id="1834516"/>
    <lineage>
        <taxon>Bacteria</taxon>
        <taxon>Bacillati</taxon>
        <taxon>Actinomycetota</taxon>
        <taxon>Actinomycetes</taxon>
        <taxon>Frankiales</taxon>
        <taxon>Frankiaceae</taxon>
        <taxon>Pseudofrankia</taxon>
    </lineage>
</organism>
<dbReference type="AlphaFoldDB" id="A0A1V2IAX5"/>
<evidence type="ECO:0000256" key="2">
    <source>
        <dbReference type="SAM" id="Phobius"/>
    </source>
</evidence>
<proteinExistence type="predicted"/>
<sequence>MTTRDEGARQSRDDGIRRTARATTGLFAISAAAVIGFGVLARDHSVASAGTGGGGTDDDSTTGGTQDGGLSSGSDDSTWPFADGSGDGLVSGGSGGAGGFHGSSGGS</sequence>
<feature type="transmembrane region" description="Helical" evidence="2">
    <location>
        <begin position="20"/>
        <end position="41"/>
    </location>
</feature>
<keyword evidence="2" id="KW-1133">Transmembrane helix</keyword>
<keyword evidence="4" id="KW-1185">Reference proteome</keyword>
<comment type="caution">
    <text evidence="3">The sequence shown here is derived from an EMBL/GenBank/DDBJ whole genome shotgun (WGS) entry which is preliminary data.</text>
</comment>
<name>A0A1V2IAX5_9ACTN</name>
<evidence type="ECO:0000313" key="4">
    <source>
        <dbReference type="Proteomes" id="UP000188929"/>
    </source>
</evidence>
<feature type="region of interest" description="Disordered" evidence="1">
    <location>
        <begin position="1"/>
        <end position="20"/>
    </location>
</feature>
<gene>
    <name evidence="3" type="ORF">BL253_14660</name>
</gene>
<keyword evidence="2" id="KW-0472">Membrane</keyword>
<evidence type="ECO:0000256" key="1">
    <source>
        <dbReference type="SAM" id="MobiDB-lite"/>
    </source>
</evidence>